<protein>
    <submittedName>
        <fullName evidence="9">ABC transporter permease</fullName>
    </submittedName>
</protein>
<keyword evidence="3" id="KW-1003">Cell membrane</keyword>
<dbReference type="InterPro" id="IPR050366">
    <property type="entry name" value="BP-dependent_transpt_permease"/>
</dbReference>
<feature type="transmembrane region" description="Helical" evidence="7">
    <location>
        <begin position="119"/>
        <end position="138"/>
    </location>
</feature>
<evidence type="ECO:0000259" key="8">
    <source>
        <dbReference type="PROSITE" id="PS50928"/>
    </source>
</evidence>
<evidence type="ECO:0000313" key="9">
    <source>
        <dbReference type="EMBL" id="MYD89154.1"/>
    </source>
</evidence>
<comment type="subcellular location">
    <subcellularLocation>
        <location evidence="1 7">Cell membrane</location>
        <topology evidence="1 7">Multi-pass membrane protein</topology>
    </subcellularLocation>
</comment>
<dbReference type="Pfam" id="PF00528">
    <property type="entry name" value="BPD_transp_1"/>
    <property type="match status" value="1"/>
</dbReference>
<evidence type="ECO:0000256" key="3">
    <source>
        <dbReference type="ARBA" id="ARBA00022475"/>
    </source>
</evidence>
<organism evidence="9">
    <name type="scientific">Caldilineaceae bacterium SB0662_bin_9</name>
    <dbReference type="NCBI Taxonomy" id="2605258"/>
    <lineage>
        <taxon>Bacteria</taxon>
        <taxon>Bacillati</taxon>
        <taxon>Chloroflexota</taxon>
        <taxon>Caldilineae</taxon>
        <taxon>Caldilineales</taxon>
        <taxon>Caldilineaceae</taxon>
    </lineage>
</organism>
<evidence type="ECO:0000256" key="2">
    <source>
        <dbReference type="ARBA" id="ARBA00022448"/>
    </source>
</evidence>
<feature type="domain" description="ABC transmembrane type-1" evidence="8">
    <location>
        <begin position="80"/>
        <end position="272"/>
    </location>
</feature>
<keyword evidence="2 7" id="KW-0813">Transport</keyword>
<feature type="transmembrane region" description="Helical" evidence="7">
    <location>
        <begin position="74"/>
        <end position="107"/>
    </location>
</feature>
<keyword evidence="4 7" id="KW-0812">Transmembrane</keyword>
<evidence type="ECO:0000256" key="4">
    <source>
        <dbReference type="ARBA" id="ARBA00022692"/>
    </source>
</evidence>
<dbReference type="InterPro" id="IPR035906">
    <property type="entry name" value="MetI-like_sf"/>
</dbReference>
<accession>A0A6B1DRR5</accession>
<gene>
    <name evidence="9" type="ORF">F4Y08_02275</name>
</gene>
<comment type="similarity">
    <text evidence="7">Belongs to the binding-protein-dependent transport system permease family.</text>
</comment>
<evidence type="ECO:0000256" key="5">
    <source>
        <dbReference type="ARBA" id="ARBA00022989"/>
    </source>
</evidence>
<dbReference type="PANTHER" id="PTHR43386">
    <property type="entry name" value="OLIGOPEPTIDE TRANSPORT SYSTEM PERMEASE PROTEIN APPC"/>
    <property type="match status" value="1"/>
</dbReference>
<proteinExistence type="inferred from homology"/>
<dbReference type="PROSITE" id="PS50928">
    <property type="entry name" value="ABC_TM1"/>
    <property type="match status" value="1"/>
</dbReference>
<keyword evidence="5 7" id="KW-1133">Transmembrane helix</keyword>
<evidence type="ECO:0000256" key="1">
    <source>
        <dbReference type="ARBA" id="ARBA00004651"/>
    </source>
</evidence>
<dbReference type="GO" id="GO:0005886">
    <property type="term" value="C:plasma membrane"/>
    <property type="evidence" value="ECO:0007669"/>
    <property type="project" value="UniProtKB-SubCell"/>
</dbReference>
<feature type="transmembrane region" description="Helical" evidence="7">
    <location>
        <begin position="198"/>
        <end position="223"/>
    </location>
</feature>
<dbReference type="SUPFAM" id="SSF161098">
    <property type="entry name" value="MetI-like"/>
    <property type="match status" value="1"/>
</dbReference>
<feature type="transmembrane region" description="Helical" evidence="7">
    <location>
        <begin position="251"/>
        <end position="275"/>
    </location>
</feature>
<dbReference type="EMBL" id="VXPY01000013">
    <property type="protein sequence ID" value="MYD89154.1"/>
    <property type="molecule type" value="Genomic_DNA"/>
</dbReference>
<comment type="caution">
    <text evidence="9">The sequence shown here is derived from an EMBL/GenBank/DDBJ whole genome shotgun (WGS) entry which is preliminary data.</text>
</comment>
<sequence length="289" mass="30901">MFVVDAWKRSGYFRVGGIMLAVLLAIAVLQPWLSQLALQNPDVSPMSMGTFEPYADPSLRHPAGTDKLGRDMLALLFLGIRVSMLIALIAGCTATGIGISLGFIAGYKGGWVDAVLRTGTDMVLVIPSLPLLIALAAYLPTISIPVMSLLLAAFAWPFTTRIIRSQVLTLKQRPFVDLARTSDQGDMSIIFLEIMPNLLPFLGVSVAVGMSSAMLAEIGLQLIGLGPASINTLGLMVQQSVQSGVLAIGKWWILFAPVSCLIAFFVALNLINIGLESAFNPRLRSVTGD</sequence>
<keyword evidence="6 7" id="KW-0472">Membrane</keyword>
<dbReference type="CDD" id="cd06261">
    <property type="entry name" value="TM_PBP2"/>
    <property type="match status" value="1"/>
</dbReference>
<feature type="transmembrane region" description="Helical" evidence="7">
    <location>
        <begin position="12"/>
        <end position="33"/>
    </location>
</feature>
<dbReference type="PANTHER" id="PTHR43386:SF1">
    <property type="entry name" value="D,D-DIPEPTIDE TRANSPORT SYSTEM PERMEASE PROTEIN DDPC-RELATED"/>
    <property type="match status" value="1"/>
</dbReference>
<name>A0A6B1DRR5_9CHLR</name>
<reference evidence="9" key="1">
    <citation type="submission" date="2019-09" db="EMBL/GenBank/DDBJ databases">
        <title>Characterisation of the sponge microbiome using genome-centric metagenomics.</title>
        <authorList>
            <person name="Engelberts J.P."/>
            <person name="Robbins S.J."/>
            <person name="De Goeij J.M."/>
            <person name="Aranda M."/>
            <person name="Bell S.C."/>
            <person name="Webster N.S."/>
        </authorList>
    </citation>
    <scope>NUCLEOTIDE SEQUENCE</scope>
    <source>
        <strain evidence="9">SB0662_bin_9</strain>
    </source>
</reference>
<evidence type="ECO:0000256" key="7">
    <source>
        <dbReference type="RuleBase" id="RU363032"/>
    </source>
</evidence>
<evidence type="ECO:0000256" key="6">
    <source>
        <dbReference type="ARBA" id="ARBA00023136"/>
    </source>
</evidence>
<dbReference type="AlphaFoldDB" id="A0A6B1DRR5"/>
<dbReference type="InterPro" id="IPR000515">
    <property type="entry name" value="MetI-like"/>
</dbReference>
<dbReference type="GO" id="GO:0071916">
    <property type="term" value="F:dipeptide transmembrane transporter activity"/>
    <property type="evidence" value="ECO:0007669"/>
    <property type="project" value="TreeGrafter"/>
</dbReference>
<dbReference type="Gene3D" id="1.10.3720.10">
    <property type="entry name" value="MetI-like"/>
    <property type="match status" value="1"/>
</dbReference>